<evidence type="ECO:0000313" key="3">
    <source>
        <dbReference type="Proteomes" id="UP001373714"/>
    </source>
</evidence>
<dbReference type="AlphaFoldDB" id="A0AAV9UU58"/>
<dbReference type="Proteomes" id="UP001373714">
    <property type="component" value="Unassembled WGS sequence"/>
</dbReference>
<accession>A0AAV9UU58</accession>
<dbReference type="EMBL" id="JAVHNS010000007">
    <property type="protein sequence ID" value="KAK6349003.1"/>
    <property type="molecule type" value="Genomic_DNA"/>
</dbReference>
<protein>
    <submittedName>
        <fullName evidence="2">Uncharacterized protein</fullName>
    </submittedName>
</protein>
<feature type="compositionally biased region" description="Polar residues" evidence="1">
    <location>
        <begin position="100"/>
        <end position="109"/>
    </location>
</feature>
<feature type="region of interest" description="Disordered" evidence="1">
    <location>
        <begin position="95"/>
        <end position="129"/>
    </location>
</feature>
<evidence type="ECO:0000256" key="1">
    <source>
        <dbReference type="SAM" id="MobiDB-lite"/>
    </source>
</evidence>
<evidence type="ECO:0000313" key="2">
    <source>
        <dbReference type="EMBL" id="KAK6349003.1"/>
    </source>
</evidence>
<keyword evidence="3" id="KW-1185">Reference proteome</keyword>
<name>A0AAV9UU58_9PEZI</name>
<proteinExistence type="predicted"/>
<sequence>MIQADVLIILDSCRSGLAVGPSNLRACAPAQGGEEENSKKSKYGKELISVGWGDTAYTGEMSIANALSETLLQLAKSRLSFSTDTLTSEINKRLSPYLDASSQNEQPPQVSRHRLQRHSQNTAITLPVL</sequence>
<reference evidence="2 3" key="1">
    <citation type="submission" date="2019-10" db="EMBL/GenBank/DDBJ databases">
        <authorList>
            <person name="Palmer J.M."/>
        </authorList>
    </citation>
    <scope>NUCLEOTIDE SEQUENCE [LARGE SCALE GENOMIC DNA]</scope>
    <source>
        <strain evidence="2 3">TWF730</strain>
    </source>
</reference>
<organism evidence="2 3">
    <name type="scientific">Orbilia blumenaviensis</name>
    <dbReference type="NCBI Taxonomy" id="1796055"/>
    <lineage>
        <taxon>Eukaryota</taxon>
        <taxon>Fungi</taxon>
        <taxon>Dikarya</taxon>
        <taxon>Ascomycota</taxon>
        <taxon>Pezizomycotina</taxon>
        <taxon>Orbiliomycetes</taxon>
        <taxon>Orbiliales</taxon>
        <taxon>Orbiliaceae</taxon>
        <taxon>Orbilia</taxon>
    </lineage>
</organism>
<comment type="caution">
    <text evidence="2">The sequence shown here is derived from an EMBL/GenBank/DDBJ whole genome shotgun (WGS) entry which is preliminary data.</text>
</comment>
<gene>
    <name evidence="2" type="ORF">TWF730_009763</name>
</gene>
<feature type="compositionally biased region" description="Polar residues" evidence="1">
    <location>
        <begin position="118"/>
        <end position="129"/>
    </location>
</feature>